<sequence>MDSESTKKDSDVKWEATVTNSMDKLSDELGDTLTNAVRQVDGELDCTMSDFPRQDICHEFMLVLDKAFMPEFDVQKQKHIRTSQMRFAAMAAAYMHKSVGQCVSQPLRVWLANAASAVILHGLLGELVASVEEDSGGKTRSHGESRSENISLPDPCLDNCQDGNWCYGSWTEENLANASEMRDVLNGEMVNACMQVMVAAVVNYFQERRYTPSGLMKDSYACEVLRCGKMEQYGLTDDSDKTKAMLITGQWVSKLVVFRMATEHRQLKHPLRPVKRIGVKSTLKKMDIGKYFYDVPTGFEWTRLAYTISRRIVHSVCIPAFENISDLTELQKLYNSIADDPFHYHTDAEYLTNSPRTTMVDKANNLFGQLITYLRIFEPTSELLSYPQLCVDGKTREKCYLDYSSRWEDILRVIHSEIYMPSGRTLSVAIKEAMKPSERFAPDEKMLVACWDGYNIGNNVRNSILRYYCSTCDSRLHYTLNSPCRDTSPYVFR</sequence>
<keyword evidence="1" id="KW-1185">Reference proteome</keyword>
<dbReference type="WBParaSite" id="TREG1_77500.1">
    <property type="protein sequence ID" value="TREG1_77500.1"/>
    <property type="gene ID" value="TREG1_77500"/>
</dbReference>
<proteinExistence type="predicted"/>
<protein>
    <submittedName>
        <fullName evidence="2">Uncharacterized protein</fullName>
    </submittedName>
</protein>
<reference evidence="1" key="1">
    <citation type="submission" date="2022-06" db="EMBL/GenBank/DDBJ databases">
        <authorList>
            <person name="Berger JAMES D."/>
            <person name="Berger JAMES D."/>
        </authorList>
    </citation>
    <scope>NUCLEOTIDE SEQUENCE [LARGE SCALE GENOMIC DNA]</scope>
</reference>
<dbReference type="AlphaFoldDB" id="A0AA85K8M2"/>
<reference evidence="2" key="2">
    <citation type="submission" date="2023-11" db="UniProtKB">
        <authorList>
            <consortium name="WormBaseParasite"/>
        </authorList>
    </citation>
    <scope>IDENTIFICATION</scope>
</reference>
<evidence type="ECO:0000313" key="1">
    <source>
        <dbReference type="Proteomes" id="UP000050795"/>
    </source>
</evidence>
<organism evidence="1 2">
    <name type="scientific">Trichobilharzia regenti</name>
    <name type="common">Nasal bird schistosome</name>
    <dbReference type="NCBI Taxonomy" id="157069"/>
    <lineage>
        <taxon>Eukaryota</taxon>
        <taxon>Metazoa</taxon>
        <taxon>Spiralia</taxon>
        <taxon>Lophotrochozoa</taxon>
        <taxon>Platyhelminthes</taxon>
        <taxon>Trematoda</taxon>
        <taxon>Digenea</taxon>
        <taxon>Strigeidida</taxon>
        <taxon>Schistosomatoidea</taxon>
        <taxon>Schistosomatidae</taxon>
        <taxon>Trichobilharzia</taxon>
    </lineage>
</organism>
<name>A0AA85K8M2_TRIRE</name>
<evidence type="ECO:0000313" key="2">
    <source>
        <dbReference type="WBParaSite" id="TREG1_77500.1"/>
    </source>
</evidence>
<accession>A0AA85K8M2</accession>
<dbReference type="Proteomes" id="UP000050795">
    <property type="component" value="Unassembled WGS sequence"/>
</dbReference>